<evidence type="ECO:0000313" key="2">
    <source>
        <dbReference type="Proteomes" id="UP001187734"/>
    </source>
</evidence>
<evidence type="ECO:0000313" key="1">
    <source>
        <dbReference type="EMBL" id="SPJ93341.1"/>
    </source>
</evidence>
<protein>
    <submittedName>
        <fullName evidence="1">Uncharacterized protein</fullName>
    </submittedName>
</protein>
<organism evidence="1 2">
    <name type="scientific">Fusarium torulosum</name>
    <dbReference type="NCBI Taxonomy" id="33205"/>
    <lineage>
        <taxon>Eukaryota</taxon>
        <taxon>Fungi</taxon>
        <taxon>Dikarya</taxon>
        <taxon>Ascomycota</taxon>
        <taxon>Pezizomycotina</taxon>
        <taxon>Sordariomycetes</taxon>
        <taxon>Hypocreomycetidae</taxon>
        <taxon>Hypocreales</taxon>
        <taxon>Nectriaceae</taxon>
        <taxon>Fusarium</taxon>
    </lineage>
</organism>
<dbReference type="Proteomes" id="UP001187734">
    <property type="component" value="Unassembled WGS sequence"/>
</dbReference>
<dbReference type="EMBL" id="ONZP01001236">
    <property type="protein sequence ID" value="SPJ93341.1"/>
    <property type="molecule type" value="Genomic_DNA"/>
</dbReference>
<dbReference type="AlphaFoldDB" id="A0AAE8MP50"/>
<accession>A0AAE8MP50</accession>
<gene>
    <name evidence="1" type="ORF">FTOL_13947</name>
</gene>
<sequence length="21" mass="2334">MPTLRMLLVACMESPGCHCLK</sequence>
<comment type="caution">
    <text evidence="1">The sequence shown here is derived from an EMBL/GenBank/DDBJ whole genome shotgun (WGS) entry which is preliminary data.</text>
</comment>
<keyword evidence="2" id="KW-1185">Reference proteome</keyword>
<proteinExistence type="predicted"/>
<reference evidence="1" key="1">
    <citation type="submission" date="2018-03" db="EMBL/GenBank/DDBJ databases">
        <authorList>
            <person name="Guldener U."/>
        </authorList>
    </citation>
    <scope>NUCLEOTIDE SEQUENCE</scope>
</reference>
<name>A0AAE8MP50_9HYPO</name>